<comment type="caution">
    <text evidence="2">The sequence shown here is derived from an EMBL/GenBank/DDBJ whole genome shotgun (WGS) entry which is preliminary data.</text>
</comment>
<accession>A0ABV7MUF9</accession>
<dbReference type="RefSeq" id="WP_378981003.1">
    <property type="nucleotide sequence ID" value="NZ_JBHRVD010000001.1"/>
</dbReference>
<proteinExistence type="predicted"/>
<gene>
    <name evidence="2" type="ORF">ACFOJ9_21220</name>
</gene>
<evidence type="ECO:0000313" key="3">
    <source>
        <dbReference type="Proteomes" id="UP001595648"/>
    </source>
</evidence>
<evidence type="ECO:0000256" key="1">
    <source>
        <dbReference type="SAM" id="MobiDB-lite"/>
    </source>
</evidence>
<name>A0ABV7MUF9_9HYPH</name>
<organism evidence="2 3">
    <name type="scientific">Mesorhizobium cantuariense</name>
    <dbReference type="NCBI Taxonomy" id="1300275"/>
    <lineage>
        <taxon>Bacteria</taxon>
        <taxon>Pseudomonadati</taxon>
        <taxon>Pseudomonadota</taxon>
        <taxon>Alphaproteobacteria</taxon>
        <taxon>Hyphomicrobiales</taxon>
        <taxon>Phyllobacteriaceae</taxon>
        <taxon>Mesorhizobium</taxon>
    </lineage>
</organism>
<dbReference type="Proteomes" id="UP001595648">
    <property type="component" value="Unassembled WGS sequence"/>
</dbReference>
<dbReference type="EMBL" id="JBHRVD010000001">
    <property type="protein sequence ID" value="MFC3324263.1"/>
    <property type="molecule type" value="Genomic_DNA"/>
</dbReference>
<keyword evidence="3" id="KW-1185">Reference proteome</keyword>
<feature type="compositionally biased region" description="Basic and acidic residues" evidence="1">
    <location>
        <begin position="233"/>
        <end position="247"/>
    </location>
</feature>
<feature type="region of interest" description="Disordered" evidence="1">
    <location>
        <begin position="231"/>
        <end position="250"/>
    </location>
</feature>
<sequence>MNLLLTLSTGAPSGVARVERAARAEEGQQQPVGLQCRPAEAGGCGGTRTRHGDAARGGQVDLQLGDAGGVEQAVGGGNGAGECIGLEQLLAQLLDQPVSAAPTLAERCCPGFDLVAKRGDVGPGFTLRGLRAALAGSVDSFFQKGDLVVAVVEDCTRGGQVAIAEDRTVLGLRQLGSAGDRIVEVDVEQGDDGSEFGSRPRPAELLGMGGCHWGVSLWMECGAAAGYLPPRGGDGRQARGGRHDRMRPSATDEDWRFAWSAGILFST</sequence>
<protein>
    <submittedName>
        <fullName evidence="2">Uncharacterized protein</fullName>
    </submittedName>
</protein>
<evidence type="ECO:0000313" key="2">
    <source>
        <dbReference type="EMBL" id="MFC3324263.1"/>
    </source>
</evidence>
<reference evidence="3" key="1">
    <citation type="journal article" date="2019" name="Int. J. Syst. Evol. Microbiol.">
        <title>The Global Catalogue of Microorganisms (GCM) 10K type strain sequencing project: providing services to taxonomists for standard genome sequencing and annotation.</title>
        <authorList>
            <consortium name="The Broad Institute Genomics Platform"/>
            <consortium name="The Broad Institute Genome Sequencing Center for Infectious Disease"/>
            <person name="Wu L."/>
            <person name="Ma J."/>
        </authorList>
    </citation>
    <scope>NUCLEOTIDE SEQUENCE [LARGE SCALE GENOMIC DNA]</scope>
    <source>
        <strain evidence="3">ICMP 19515</strain>
    </source>
</reference>